<dbReference type="PROSITE" id="PS51866">
    <property type="entry name" value="MOP"/>
    <property type="match status" value="1"/>
</dbReference>
<dbReference type="SUPFAM" id="SSF50331">
    <property type="entry name" value="MOP-like"/>
    <property type="match status" value="1"/>
</dbReference>
<dbReference type="InterPro" id="IPR011868">
    <property type="entry name" value="ModC_ABC_ATP-bd"/>
</dbReference>
<evidence type="ECO:0000313" key="13">
    <source>
        <dbReference type="Proteomes" id="UP000037931"/>
    </source>
</evidence>
<comment type="caution">
    <text evidence="12">The sequence shown here is derived from an EMBL/GenBank/DDBJ whole genome shotgun (WGS) entry which is preliminary data.</text>
</comment>
<protein>
    <submittedName>
        <fullName evidence="12">Molybdenum ABC transporter, ATP-binding protein</fullName>
        <ecNumber evidence="12">3.6.3.29</ecNumber>
    </submittedName>
</protein>
<evidence type="ECO:0000313" key="12">
    <source>
        <dbReference type="EMBL" id="KPA91208.1"/>
    </source>
</evidence>
<dbReference type="Proteomes" id="UP000037931">
    <property type="component" value="Unassembled WGS sequence"/>
</dbReference>
<dbReference type="OrthoDB" id="9802264at2"/>
<dbReference type="Pfam" id="PF00005">
    <property type="entry name" value="ABC_tran"/>
    <property type="match status" value="1"/>
</dbReference>
<dbReference type="EMBL" id="JSYZ01000007">
    <property type="protein sequence ID" value="KPA91208.1"/>
    <property type="molecule type" value="Genomic_DNA"/>
</dbReference>
<keyword evidence="3 9" id="KW-0500">Molybdenum</keyword>
<dbReference type="Gene3D" id="2.40.50.100">
    <property type="match status" value="1"/>
</dbReference>
<dbReference type="InterPro" id="IPR017871">
    <property type="entry name" value="ABC_transporter-like_CS"/>
</dbReference>
<name>A0A0N0VK83_9PSED</name>
<keyword evidence="6 12" id="KW-0067">ATP-binding</keyword>
<evidence type="ECO:0000256" key="6">
    <source>
        <dbReference type="ARBA" id="ARBA00022840"/>
    </source>
</evidence>
<dbReference type="GO" id="GO:0015098">
    <property type="term" value="F:molybdate ion transmembrane transporter activity"/>
    <property type="evidence" value="ECO:0007669"/>
    <property type="project" value="InterPro"/>
</dbReference>
<dbReference type="InterPro" id="IPR050334">
    <property type="entry name" value="Molybdenum_import_ModC"/>
</dbReference>
<keyword evidence="8" id="KW-0472">Membrane</keyword>
<keyword evidence="4" id="KW-0997">Cell inner membrane</keyword>
<dbReference type="SUPFAM" id="SSF52540">
    <property type="entry name" value="P-loop containing nucleoside triphosphate hydrolases"/>
    <property type="match status" value="1"/>
</dbReference>
<evidence type="ECO:0000256" key="8">
    <source>
        <dbReference type="ARBA" id="ARBA00023136"/>
    </source>
</evidence>
<evidence type="ECO:0000259" key="11">
    <source>
        <dbReference type="PROSITE" id="PS51866"/>
    </source>
</evidence>
<dbReference type="PANTHER" id="PTHR43514:SF10">
    <property type="entry name" value="MOLYBDENUM IMPORT ATP-BINDING PROTEIN MODC 2"/>
    <property type="match status" value="1"/>
</dbReference>
<dbReference type="PANTHER" id="PTHR43514">
    <property type="entry name" value="ABC TRANSPORTER I FAMILY MEMBER 10"/>
    <property type="match status" value="1"/>
</dbReference>
<accession>A0A0N0VK83</accession>
<keyword evidence="2" id="KW-1003">Cell membrane</keyword>
<gene>
    <name evidence="12" type="ORF">PF66_02089</name>
</gene>
<feature type="domain" description="Mop" evidence="11">
    <location>
        <begin position="297"/>
        <end position="362"/>
    </location>
</feature>
<dbReference type="EC" id="3.6.3.29" evidence="12"/>
<dbReference type="STRING" id="50340.PF66_02089"/>
<dbReference type="RefSeq" id="WP_054062597.1">
    <property type="nucleotide sequence ID" value="NZ_JSYZ01000007.1"/>
</dbReference>
<dbReference type="Gene3D" id="3.40.50.300">
    <property type="entry name" value="P-loop containing nucleotide triphosphate hydrolases"/>
    <property type="match status" value="1"/>
</dbReference>
<keyword evidence="1" id="KW-0813">Transport</keyword>
<dbReference type="GO" id="GO:0005524">
    <property type="term" value="F:ATP binding"/>
    <property type="evidence" value="ECO:0007669"/>
    <property type="project" value="UniProtKB-KW"/>
</dbReference>
<dbReference type="GO" id="GO:0016887">
    <property type="term" value="F:ATP hydrolysis activity"/>
    <property type="evidence" value="ECO:0007669"/>
    <property type="project" value="InterPro"/>
</dbReference>
<dbReference type="InterPro" id="IPR003439">
    <property type="entry name" value="ABC_transporter-like_ATP-bd"/>
</dbReference>
<dbReference type="GO" id="GO:0140359">
    <property type="term" value="F:ABC-type transporter activity"/>
    <property type="evidence" value="ECO:0007669"/>
    <property type="project" value="InterPro"/>
</dbReference>
<dbReference type="AlphaFoldDB" id="A0A0N0VK83"/>
<dbReference type="InterPro" id="IPR005116">
    <property type="entry name" value="Transp-assoc_OB_typ1"/>
</dbReference>
<keyword evidence="12" id="KW-0378">Hydrolase</keyword>
<evidence type="ECO:0000256" key="1">
    <source>
        <dbReference type="ARBA" id="ARBA00022448"/>
    </source>
</evidence>
<dbReference type="Pfam" id="PF03459">
    <property type="entry name" value="TOBE"/>
    <property type="match status" value="1"/>
</dbReference>
<dbReference type="GO" id="GO:0016020">
    <property type="term" value="C:membrane"/>
    <property type="evidence" value="ECO:0007669"/>
    <property type="project" value="InterPro"/>
</dbReference>
<keyword evidence="13" id="KW-1185">Reference proteome</keyword>
<evidence type="ECO:0000256" key="4">
    <source>
        <dbReference type="ARBA" id="ARBA00022519"/>
    </source>
</evidence>
<dbReference type="InterPro" id="IPR027417">
    <property type="entry name" value="P-loop_NTPase"/>
</dbReference>
<dbReference type="InterPro" id="IPR003593">
    <property type="entry name" value="AAA+_ATPase"/>
</dbReference>
<keyword evidence="5" id="KW-0547">Nucleotide-binding</keyword>
<dbReference type="SMART" id="SM00382">
    <property type="entry name" value="AAA"/>
    <property type="match status" value="1"/>
</dbReference>
<evidence type="ECO:0000259" key="10">
    <source>
        <dbReference type="PROSITE" id="PS50893"/>
    </source>
</evidence>
<organism evidence="12 13">
    <name type="scientific">Pseudomonas asplenii</name>
    <dbReference type="NCBI Taxonomy" id="53407"/>
    <lineage>
        <taxon>Bacteria</taxon>
        <taxon>Pseudomonadati</taxon>
        <taxon>Pseudomonadota</taxon>
        <taxon>Gammaproteobacteria</taxon>
        <taxon>Pseudomonadales</taxon>
        <taxon>Pseudomonadaceae</taxon>
        <taxon>Pseudomonas</taxon>
    </lineage>
</organism>
<dbReference type="PATRIC" id="fig|50340.43.peg.5453"/>
<sequence length="362" mass="39878">MTASIQTRLKLHYPGFALDLDLRLPGRGVTALFGPSGSGKTTCLRCLAGLEKAPQAFIQVNDEIWQDSDRQRFVPPHKRALGYVFQEASLFPHLSVRANLEFGLRRIPRAQRRVDMSQACELLGISHLLERHPQHLSGGERQRVGIARALLTSPRLLLMDEPLAALDSQRKTEILPYLERLHDELDIPLLYVSHSQDEVARLADHIVLFSAGKALASGPIGTTLARLDLPLALGDDAGVVIAGQVSAYDPHYQLVTLQLPGSPSNIRVAHTPQAIGRQLRCKVQARDVSLSLQVEEHSSILNRLPVTVTGETAADNQAHVLVRLDADGTPLLARITRYSRDQLQLRTGQRLWAQIKAVAVLA</sequence>
<keyword evidence="7" id="KW-1278">Translocase</keyword>
<reference evidence="12 13" key="1">
    <citation type="journal article" date="2015" name="PLoS ONE">
        <title>Rice-Infecting Pseudomonas Genomes Are Highly Accessorized and Harbor Multiple Putative Virulence Mechanisms to Cause Sheath Brown Rot.</title>
        <authorList>
            <person name="Quibod I.L."/>
            <person name="Grande G."/>
            <person name="Oreiro E.G."/>
            <person name="Borja F.N."/>
            <person name="Dossa G.S."/>
            <person name="Mauleon R."/>
            <person name="Cruz C.V."/>
            <person name="Oliva R."/>
        </authorList>
    </citation>
    <scope>NUCLEOTIDE SEQUENCE [LARGE SCALE GENOMIC DNA]</scope>
    <source>
        <strain evidence="12 13">IRRI 6609</strain>
    </source>
</reference>
<evidence type="ECO:0000256" key="3">
    <source>
        <dbReference type="ARBA" id="ARBA00022505"/>
    </source>
</evidence>
<evidence type="ECO:0000256" key="2">
    <source>
        <dbReference type="ARBA" id="ARBA00022475"/>
    </source>
</evidence>
<evidence type="ECO:0000256" key="9">
    <source>
        <dbReference type="PROSITE-ProRule" id="PRU01213"/>
    </source>
</evidence>
<dbReference type="NCBIfam" id="TIGR02142">
    <property type="entry name" value="modC_ABC"/>
    <property type="match status" value="1"/>
</dbReference>
<dbReference type="InterPro" id="IPR004606">
    <property type="entry name" value="Mop_domain"/>
</dbReference>
<feature type="domain" description="ABC transporter" evidence="10">
    <location>
        <begin position="1"/>
        <end position="236"/>
    </location>
</feature>
<proteinExistence type="predicted"/>
<dbReference type="InterPro" id="IPR008995">
    <property type="entry name" value="Mo/tungstate-bd_C_term_dom"/>
</dbReference>
<dbReference type="PROSITE" id="PS00211">
    <property type="entry name" value="ABC_TRANSPORTER_1"/>
    <property type="match status" value="1"/>
</dbReference>
<dbReference type="PROSITE" id="PS50893">
    <property type="entry name" value="ABC_TRANSPORTER_2"/>
    <property type="match status" value="1"/>
</dbReference>
<evidence type="ECO:0000256" key="7">
    <source>
        <dbReference type="ARBA" id="ARBA00022967"/>
    </source>
</evidence>
<evidence type="ECO:0000256" key="5">
    <source>
        <dbReference type="ARBA" id="ARBA00022741"/>
    </source>
</evidence>